<evidence type="ECO:0000256" key="1">
    <source>
        <dbReference type="SAM" id="SignalP"/>
    </source>
</evidence>
<keyword evidence="3" id="KW-1185">Reference proteome</keyword>
<evidence type="ECO:0000313" key="2">
    <source>
        <dbReference type="EMBL" id="BDP41979.1"/>
    </source>
</evidence>
<protein>
    <recommendedName>
        <fullName evidence="4">Lipoprotein</fullName>
    </recommendedName>
</protein>
<dbReference type="InterPro" id="IPR013783">
    <property type="entry name" value="Ig-like_fold"/>
</dbReference>
<keyword evidence="1" id="KW-0732">Signal</keyword>
<dbReference type="EMBL" id="AP026560">
    <property type="protein sequence ID" value="BDP41979.1"/>
    <property type="molecule type" value="Genomic_DNA"/>
</dbReference>
<dbReference type="Proteomes" id="UP001064971">
    <property type="component" value="Chromosome"/>
</dbReference>
<feature type="signal peptide" evidence="1">
    <location>
        <begin position="1"/>
        <end position="22"/>
    </location>
</feature>
<evidence type="ECO:0000313" key="3">
    <source>
        <dbReference type="Proteomes" id="UP001064971"/>
    </source>
</evidence>
<organism evidence="2 3">
    <name type="scientific">Deinococcus aetherius</name>
    <dbReference type="NCBI Taxonomy" id="200252"/>
    <lineage>
        <taxon>Bacteria</taxon>
        <taxon>Thermotogati</taxon>
        <taxon>Deinococcota</taxon>
        <taxon>Deinococci</taxon>
        <taxon>Deinococcales</taxon>
        <taxon>Deinococcaceae</taxon>
        <taxon>Deinococcus</taxon>
    </lineage>
</organism>
<feature type="chain" id="PRO_5046649833" description="Lipoprotein" evidence="1">
    <location>
        <begin position="23"/>
        <end position="190"/>
    </location>
</feature>
<evidence type="ECO:0008006" key="4">
    <source>
        <dbReference type="Google" id="ProtNLM"/>
    </source>
</evidence>
<dbReference type="Gene3D" id="2.60.40.10">
    <property type="entry name" value="Immunoglobulins"/>
    <property type="match status" value="1"/>
</dbReference>
<dbReference type="RefSeq" id="WP_264774696.1">
    <property type="nucleotide sequence ID" value="NZ_AP026560.1"/>
</dbReference>
<gene>
    <name evidence="2" type="ORF">DAETH_19480</name>
</gene>
<name>A0ABM8ADX2_9DEIO</name>
<proteinExistence type="predicted"/>
<reference evidence="2" key="1">
    <citation type="submission" date="2022-07" db="EMBL/GenBank/DDBJ databases">
        <title>Complete Genome Sequence of the Radioresistant Bacterium Deinococcus aetherius ST0316, Isolated from the Air Dust collected in Lower Stratosphere above Japan.</title>
        <authorList>
            <person name="Satoh K."/>
            <person name="Hagiwara K."/>
            <person name="Katsumata K."/>
            <person name="Kubo A."/>
            <person name="Yokobori S."/>
            <person name="Yamagishi A."/>
            <person name="Oono Y."/>
            <person name="Narumi I."/>
        </authorList>
    </citation>
    <scope>NUCLEOTIDE SEQUENCE</scope>
    <source>
        <strain evidence="2">ST0316</strain>
    </source>
</reference>
<sequence length="190" mass="20704">MRRAALLLLPFAALLGACNRTADTFQPRIVITSPEGGGVSRASNFVVKGYVLDDQGVKELTVEGRRVPLQGGTPKLANFVFKTQIQGSRGEYTIRARDAAGNESTLRLPVSVDGTNPVIKVTRFERERNFIRVTGVATDDNRVAQVLVDGNRLNVTPGARVDFYAETTGIYADIEVRDAAGNVTRLRARQ</sequence>
<accession>A0ABM8ADX2</accession>
<dbReference type="PROSITE" id="PS51257">
    <property type="entry name" value="PROKAR_LIPOPROTEIN"/>
    <property type="match status" value="1"/>
</dbReference>